<evidence type="ECO:0000313" key="4">
    <source>
        <dbReference type="Proteomes" id="UP000536179"/>
    </source>
</evidence>
<sequence>MKIGIIGHLKYPIAKPYAGGLESFTDAYVRNLVKRGHDVTLFASGDSDPSLPLTPIIDRATIPDSRRRLGRIHNEWVESVEDEAYEHLMTALGQQSFDVIHNHSLSPIPLRFAGIVATPMLTTLHAPPLERMVAELNARSCFRCGQFVNISNANADAWKSHIQNQSVIYNGVDTGFWNQAGVARCKRAIWFGRILPDKGTHLAIDAARRARLPIDIVGPVCDDDYFQREVLPRLDRETCYLGHQRHEDLCRLIARSAVAIVTPCWDEPFGLVVAESLACGTPVAGFARGALPEIIDKSVGSLAAPGDVWQLADAVRECLTLSSQRCRLVAQQRFSFDRMVDHYEAMYERTRAEVAA</sequence>
<dbReference type="InterPro" id="IPR001296">
    <property type="entry name" value="Glyco_trans_1"/>
</dbReference>
<protein>
    <submittedName>
        <fullName evidence="3">Glycosyltransferase involved in cell wall biosynthesis</fullName>
    </submittedName>
</protein>
<feature type="domain" description="Glycosyl transferase family 1" evidence="1">
    <location>
        <begin position="189"/>
        <end position="329"/>
    </location>
</feature>
<name>A0A7W5DXQ4_9BACT</name>
<dbReference type="PANTHER" id="PTHR12526">
    <property type="entry name" value="GLYCOSYLTRANSFERASE"/>
    <property type="match status" value="1"/>
</dbReference>
<dbReference type="Pfam" id="PF13439">
    <property type="entry name" value="Glyco_transf_4"/>
    <property type="match status" value="1"/>
</dbReference>
<dbReference type="GO" id="GO:0016757">
    <property type="term" value="F:glycosyltransferase activity"/>
    <property type="evidence" value="ECO:0007669"/>
    <property type="project" value="InterPro"/>
</dbReference>
<dbReference type="InterPro" id="IPR028098">
    <property type="entry name" value="Glyco_trans_4-like_N"/>
</dbReference>
<keyword evidence="4" id="KW-1185">Reference proteome</keyword>
<gene>
    <name evidence="3" type="ORF">FHS27_001957</name>
</gene>
<feature type="domain" description="Glycosyltransferase subfamily 4-like N-terminal" evidence="2">
    <location>
        <begin position="19"/>
        <end position="174"/>
    </location>
</feature>
<evidence type="ECO:0000313" key="3">
    <source>
        <dbReference type="EMBL" id="MBB3206149.1"/>
    </source>
</evidence>
<evidence type="ECO:0000259" key="2">
    <source>
        <dbReference type="Pfam" id="PF13439"/>
    </source>
</evidence>
<comment type="caution">
    <text evidence="3">The sequence shown here is derived from an EMBL/GenBank/DDBJ whole genome shotgun (WGS) entry which is preliminary data.</text>
</comment>
<dbReference type="Proteomes" id="UP000536179">
    <property type="component" value="Unassembled WGS sequence"/>
</dbReference>
<dbReference type="EMBL" id="JACHXU010000005">
    <property type="protein sequence ID" value="MBB3206149.1"/>
    <property type="molecule type" value="Genomic_DNA"/>
</dbReference>
<accession>A0A7W5DXQ4</accession>
<dbReference type="AlphaFoldDB" id="A0A7W5DXQ4"/>
<dbReference type="Pfam" id="PF00534">
    <property type="entry name" value="Glycos_transf_1"/>
    <property type="match status" value="1"/>
</dbReference>
<dbReference type="SUPFAM" id="SSF53756">
    <property type="entry name" value="UDP-Glycosyltransferase/glycogen phosphorylase"/>
    <property type="match status" value="1"/>
</dbReference>
<organism evidence="3 4">
    <name type="scientific">Aporhodopirellula rubra</name>
    <dbReference type="NCBI Taxonomy" id="980271"/>
    <lineage>
        <taxon>Bacteria</taxon>
        <taxon>Pseudomonadati</taxon>
        <taxon>Planctomycetota</taxon>
        <taxon>Planctomycetia</taxon>
        <taxon>Pirellulales</taxon>
        <taxon>Pirellulaceae</taxon>
        <taxon>Aporhodopirellula</taxon>
    </lineage>
</organism>
<dbReference type="PANTHER" id="PTHR12526:SF595">
    <property type="entry name" value="BLL5217 PROTEIN"/>
    <property type="match status" value="1"/>
</dbReference>
<dbReference type="RefSeq" id="WP_184304395.1">
    <property type="nucleotide sequence ID" value="NZ_JACHXU010000005.1"/>
</dbReference>
<proteinExistence type="predicted"/>
<evidence type="ECO:0000259" key="1">
    <source>
        <dbReference type="Pfam" id="PF00534"/>
    </source>
</evidence>
<dbReference type="Gene3D" id="3.40.50.2000">
    <property type="entry name" value="Glycogen Phosphorylase B"/>
    <property type="match status" value="2"/>
</dbReference>
<dbReference type="CDD" id="cd03802">
    <property type="entry name" value="GT4_AviGT4-like"/>
    <property type="match status" value="1"/>
</dbReference>
<keyword evidence="3" id="KW-0808">Transferase</keyword>
<reference evidence="3 4" key="1">
    <citation type="submission" date="2020-08" db="EMBL/GenBank/DDBJ databases">
        <title>Genomic Encyclopedia of Type Strains, Phase III (KMG-III): the genomes of soil and plant-associated and newly described type strains.</title>
        <authorList>
            <person name="Whitman W."/>
        </authorList>
    </citation>
    <scope>NUCLEOTIDE SEQUENCE [LARGE SCALE GENOMIC DNA]</scope>
    <source>
        <strain evidence="3 4">CECT 8075</strain>
    </source>
</reference>